<evidence type="ECO:0000259" key="6">
    <source>
        <dbReference type="PROSITE" id="PS51194"/>
    </source>
</evidence>
<name>A0A2W5K8U5_ANCNO</name>
<gene>
    <name evidence="7" type="ORF">DI565_16795</name>
</gene>
<feature type="domain" description="Helicase C-terminal" evidence="6">
    <location>
        <begin position="353"/>
        <end position="554"/>
    </location>
</feature>
<organism evidence="7 8">
    <name type="scientific">Ancylobacter novellus</name>
    <name type="common">Thiobacillus novellus</name>
    <dbReference type="NCBI Taxonomy" id="921"/>
    <lineage>
        <taxon>Bacteria</taxon>
        <taxon>Pseudomonadati</taxon>
        <taxon>Pseudomonadota</taxon>
        <taxon>Alphaproteobacteria</taxon>
        <taxon>Hyphomicrobiales</taxon>
        <taxon>Xanthobacteraceae</taxon>
        <taxon>Ancylobacter</taxon>
    </lineage>
</organism>
<dbReference type="GO" id="GO:0003676">
    <property type="term" value="F:nucleic acid binding"/>
    <property type="evidence" value="ECO:0007669"/>
    <property type="project" value="InterPro"/>
</dbReference>
<evidence type="ECO:0000256" key="1">
    <source>
        <dbReference type="ARBA" id="ARBA00022741"/>
    </source>
</evidence>
<feature type="domain" description="Helicase ATP-binding" evidence="5">
    <location>
        <begin position="149"/>
        <end position="296"/>
    </location>
</feature>
<dbReference type="PROSITE" id="PS51194">
    <property type="entry name" value="HELICASE_CTER"/>
    <property type="match status" value="1"/>
</dbReference>
<proteinExistence type="predicted"/>
<dbReference type="GO" id="GO:0016787">
    <property type="term" value="F:hydrolase activity"/>
    <property type="evidence" value="ECO:0007669"/>
    <property type="project" value="UniProtKB-KW"/>
</dbReference>
<dbReference type="PANTHER" id="PTHR47961:SF6">
    <property type="entry name" value="DNA-DIRECTED DNA POLYMERASE"/>
    <property type="match status" value="1"/>
</dbReference>
<dbReference type="SUPFAM" id="SSF52540">
    <property type="entry name" value="P-loop containing nucleoside triphosphate hydrolases"/>
    <property type="match status" value="2"/>
</dbReference>
<keyword evidence="2" id="KW-0378">Hydrolase</keyword>
<evidence type="ECO:0000256" key="4">
    <source>
        <dbReference type="ARBA" id="ARBA00022840"/>
    </source>
</evidence>
<evidence type="ECO:0000256" key="2">
    <source>
        <dbReference type="ARBA" id="ARBA00022801"/>
    </source>
</evidence>
<keyword evidence="1" id="KW-0547">Nucleotide-binding</keyword>
<keyword evidence="3" id="KW-0347">Helicase</keyword>
<dbReference type="SMART" id="SM00490">
    <property type="entry name" value="HELICc"/>
    <property type="match status" value="1"/>
</dbReference>
<evidence type="ECO:0000313" key="8">
    <source>
        <dbReference type="Proteomes" id="UP000249577"/>
    </source>
</evidence>
<reference evidence="7 8" key="1">
    <citation type="submission" date="2017-08" db="EMBL/GenBank/DDBJ databases">
        <title>Infants hospitalized years apart are colonized by the same room-sourced microbial strains.</title>
        <authorList>
            <person name="Brooks B."/>
            <person name="Olm M.R."/>
            <person name="Firek B.A."/>
            <person name="Baker R."/>
            <person name="Thomas B.C."/>
            <person name="Morowitz M.J."/>
            <person name="Banfield J.F."/>
        </authorList>
    </citation>
    <scope>NUCLEOTIDE SEQUENCE [LARGE SCALE GENOMIC DNA]</scope>
    <source>
        <strain evidence="7">S2_005_003_R2_43</strain>
    </source>
</reference>
<dbReference type="InterPro" id="IPR050474">
    <property type="entry name" value="Hel308_SKI2-like"/>
</dbReference>
<dbReference type="InterPro" id="IPR011545">
    <property type="entry name" value="DEAD/DEAH_box_helicase_dom"/>
</dbReference>
<evidence type="ECO:0000256" key="3">
    <source>
        <dbReference type="ARBA" id="ARBA00022806"/>
    </source>
</evidence>
<evidence type="ECO:0000313" key="7">
    <source>
        <dbReference type="EMBL" id="PZQ11848.1"/>
    </source>
</evidence>
<dbReference type="AlphaFoldDB" id="A0A2W5K8U5"/>
<dbReference type="Pfam" id="PF00270">
    <property type="entry name" value="DEAD"/>
    <property type="match status" value="1"/>
</dbReference>
<dbReference type="InterPro" id="IPR001650">
    <property type="entry name" value="Helicase_C-like"/>
</dbReference>
<dbReference type="InterPro" id="IPR014001">
    <property type="entry name" value="Helicase_ATP-bd"/>
</dbReference>
<dbReference type="GO" id="GO:0005524">
    <property type="term" value="F:ATP binding"/>
    <property type="evidence" value="ECO:0007669"/>
    <property type="project" value="UniProtKB-KW"/>
</dbReference>
<dbReference type="InterPro" id="IPR027417">
    <property type="entry name" value="P-loop_NTPase"/>
</dbReference>
<protein>
    <recommendedName>
        <fullName evidence="9">DEAD/DEAH box helicase</fullName>
    </recommendedName>
</protein>
<accession>A0A2W5K8U5</accession>
<dbReference type="SMART" id="SM00487">
    <property type="entry name" value="DEXDc"/>
    <property type="match status" value="1"/>
</dbReference>
<dbReference type="Gene3D" id="3.40.50.300">
    <property type="entry name" value="P-loop containing nucleotide triphosphate hydrolases"/>
    <property type="match status" value="2"/>
</dbReference>
<sequence length="853" mass="94053">MIEAIVASIRSNPNFRSDFEALVTDRLRQTLERIGPLPEPDDPSLERLLQSAGLFGLSADPAAKREAFRIATAAYELYGASMDGLADVLCVILSRLGNFPGLDFRGLGGESRGTLPLPLRIEGARRRLDNTVAATGGPLSLTDYQRALWSDLETGASVACSAPTSAGKSFVILNHIAQELASGAISSVAVIVPTRALVAQVAAALGKLTTGGPGLIPMIRTVPPTERLRGEGSVIYVMTQERLQVMLQDPDFSVDVLAVDEAHQIGEGDRGVVLQGVVDEIVQRRPDLRLHFIMPRMRNPDALPALFGRIGLVRKTVDSPVEQNVVLLEVDPSVPDVVRASLRGSASEKLIFQLQQILVAPAQKLAHLAWFFGRGAQNIVYADGQAACEKVAGLICDVIREVGEIDGSHTEARAELSRLVADHVHPDYPLATTVLSGVGYHYGNIPSLLRTAVERAFDARQLDYVVCTSTLLQGVNLPARNLFMHRPEKGEGKAMGAVDFWNLAGRAGRLGREFEGNVFVIDYAEWKSRPLEEEPEGDIDFALSKTVASTERLLAFIKDREAGANVPADLENTFSRLLVDHRRERLSQTLDRMALDEERRGSIASAIAAASQTMTLPDDVLFANPQISPHRQQRLYTKLVKDVPKKGVDYYMPPHPAGDWDITRERLIDVFRRLQVELDGEKTREYVHWATFALLWMRGEPLPDLIQFEIDKDATRVAVGQEEGKRLRGRAPATIIRKVLKDVEHDLRFRLVKQMSCYNSTLRRVLQDMGKHAAAERIPAIPLFLEVGASSKTMVSFIELGLSRISSSLLQKSASNYDMDPERAKDWLRRNDPTALDLPAACVREVLDLKLRG</sequence>
<evidence type="ECO:0008006" key="9">
    <source>
        <dbReference type="Google" id="ProtNLM"/>
    </source>
</evidence>
<dbReference type="GO" id="GO:0004386">
    <property type="term" value="F:helicase activity"/>
    <property type="evidence" value="ECO:0007669"/>
    <property type="project" value="UniProtKB-KW"/>
</dbReference>
<dbReference type="EMBL" id="QFPN01000010">
    <property type="protein sequence ID" value="PZQ11848.1"/>
    <property type="molecule type" value="Genomic_DNA"/>
</dbReference>
<comment type="caution">
    <text evidence="7">The sequence shown here is derived from an EMBL/GenBank/DDBJ whole genome shotgun (WGS) entry which is preliminary data.</text>
</comment>
<dbReference type="PROSITE" id="PS51192">
    <property type="entry name" value="HELICASE_ATP_BIND_1"/>
    <property type="match status" value="1"/>
</dbReference>
<evidence type="ECO:0000259" key="5">
    <source>
        <dbReference type="PROSITE" id="PS51192"/>
    </source>
</evidence>
<keyword evidence="4" id="KW-0067">ATP-binding</keyword>
<dbReference type="Proteomes" id="UP000249577">
    <property type="component" value="Unassembled WGS sequence"/>
</dbReference>
<dbReference type="PANTHER" id="PTHR47961">
    <property type="entry name" value="DNA POLYMERASE THETA, PUTATIVE (AFU_ORTHOLOGUE AFUA_1G05260)-RELATED"/>
    <property type="match status" value="1"/>
</dbReference>